<dbReference type="EMBL" id="UOEE01000081">
    <property type="protein sequence ID" value="VAV88998.1"/>
    <property type="molecule type" value="Genomic_DNA"/>
</dbReference>
<evidence type="ECO:0000256" key="6">
    <source>
        <dbReference type="SAM" id="Phobius"/>
    </source>
</evidence>
<evidence type="ECO:0000256" key="3">
    <source>
        <dbReference type="ARBA" id="ARBA00022692"/>
    </source>
</evidence>
<evidence type="ECO:0000313" key="8">
    <source>
        <dbReference type="EMBL" id="VAV88998.1"/>
    </source>
</evidence>
<name>A0A3B0RL94_9ZZZZ</name>
<feature type="transmembrane region" description="Helical" evidence="6">
    <location>
        <begin position="145"/>
        <end position="168"/>
    </location>
</feature>
<dbReference type="AlphaFoldDB" id="A0A3B0RL94"/>
<dbReference type="PANTHER" id="PTHR35007:SF2">
    <property type="entry name" value="PILUS ASSEMBLE PROTEIN"/>
    <property type="match status" value="1"/>
</dbReference>
<feature type="domain" description="Type II secretion system protein GspF" evidence="7">
    <location>
        <begin position="182"/>
        <end position="310"/>
    </location>
</feature>
<gene>
    <name evidence="8" type="ORF">MNBD_ALPHA06-1552</name>
</gene>
<dbReference type="Pfam" id="PF00482">
    <property type="entry name" value="T2SSF"/>
    <property type="match status" value="1"/>
</dbReference>
<dbReference type="PANTHER" id="PTHR35007">
    <property type="entry name" value="INTEGRAL MEMBRANE PROTEIN-RELATED"/>
    <property type="match status" value="1"/>
</dbReference>
<dbReference type="InterPro" id="IPR018076">
    <property type="entry name" value="T2SS_GspF_dom"/>
</dbReference>
<evidence type="ECO:0000256" key="2">
    <source>
        <dbReference type="ARBA" id="ARBA00022475"/>
    </source>
</evidence>
<keyword evidence="3 6" id="KW-0812">Transmembrane</keyword>
<evidence type="ECO:0000256" key="4">
    <source>
        <dbReference type="ARBA" id="ARBA00022989"/>
    </source>
</evidence>
<protein>
    <submittedName>
        <fullName evidence="8">Type II/IV secretion system protein TadC, associated with Flp pilus assembly</fullName>
    </submittedName>
</protein>
<comment type="subcellular location">
    <subcellularLocation>
        <location evidence="1">Cell membrane</location>
        <topology evidence="1">Multi-pass membrane protein</topology>
    </subcellularLocation>
</comment>
<reference evidence="8" key="1">
    <citation type="submission" date="2018-06" db="EMBL/GenBank/DDBJ databases">
        <authorList>
            <person name="Zhirakovskaya E."/>
        </authorList>
    </citation>
    <scope>NUCLEOTIDE SEQUENCE</scope>
</reference>
<keyword evidence="4 6" id="KW-1133">Transmembrane helix</keyword>
<feature type="transmembrane region" description="Helical" evidence="6">
    <location>
        <begin position="13"/>
        <end position="35"/>
    </location>
</feature>
<evidence type="ECO:0000256" key="5">
    <source>
        <dbReference type="ARBA" id="ARBA00023136"/>
    </source>
</evidence>
<dbReference type="GO" id="GO:0005886">
    <property type="term" value="C:plasma membrane"/>
    <property type="evidence" value="ECO:0007669"/>
    <property type="project" value="UniProtKB-SubCell"/>
</dbReference>
<sequence>MDFSLKSLVDPEFMVTVFAAIVTFATVITIIGPMFGGDKLAGRLKSVATRREKLRQQNRAAIGNKTNLRGESKGFMTDVVGKLNLQKLLEDNALQTRLMQAGLRGQGPIMTFYFFRLVAPIALFVISLFYFFVVNDFGKPPMVRVAMSTGMMLLGYYAPGIYVSNIAAKRRESIMKAFPDALDLLLICVESGMSVEAAFGKVAAEVGSNSIELAEEMSLTTAELSYLSERRQAYENLGRRTNHPGVQAVATSLIQAEKYGTPVGTSLRVMAKENRDMRMSAAEKKAASLPAKLTVPMIIFFLPVLFVVVLGPAIIKFQQLK</sequence>
<evidence type="ECO:0000259" key="7">
    <source>
        <dbReference type="Pfam" id="PF00482"/>
    </source>
</evidence>
<accession>A0A3B0RL94</accession>
<keyword evidence="5 6" id="KW-0472">Membrane</keyword>
<proteinExistence type="predicted"/>
<keyword evidence="2" id="KW-1003">Cell membrane</keyword>
<feature type="transmembrane region" description="Helical" evidence="6">
    <location>
        <begin position="113"/>
        <end position="133"/>
    </location>
</feature>
<feature type="transmembrane region" description="Helical" evidence="6">
    <location>
        <begin position="293"/>
        <end position="315"/>
    </location>
</feature>
<evidence type="ECO:0000256" key="1">
    <source>
        <dbReference type="ARBA" id="ARBA00004651"/>
    </source>
</evidence>
<organism evidence="8">
    <name type="scientific">hydrothermal vent metagenome</name>
    <dbReference type="NCBI Taxonomy" id="652676"/>
    <lineage>
        <taxon>unclassified sequences</taxon>
        <taxon>metagenomes</taxon>
        <taxon>ecological metagenomes</taxon>
    </lineage>
</organism>